<reference evidence="2" key="1">
    <citation type="submission" date="2019-10" db="EMBL/GenBank/DDBJ databases">
        <authorList>
            <consortium name="DOE Joint Genome Institute"/>
            <person name="Kuo A."/>
            <person name="Miyauchi S."/>
            <person name="Kiss E."/>
            <person name="Drula E."/>
            <person name="Kohler A."/>
            <person name="Sanchez-Garcia M."/>
            <person name="Andreopoulos B."/>
            <person name="Barry K.W."/>
            <person name="Bonito G."/>
            <person name="Buee M."/>
            <person name="Carver A."/>
            <person name="Chen C."/>
            <person name="Cichocki N."/>
            <person name="Clum A."/>
            <person name="Culley D."/>
            <person name="Crous P.W."/>
            <person name="Fauchery L."/>
            <person name="Girlanda M."/>
            <person name="Hayes R."/>
            <person name="Keri Z."/>
            <person name="LaButti K."/>
            <person name="Lipzen A."/>
            <person name="Lombard V."/>
            <person name="Magnuson J."/>
            <person name="Maillard F."/>
            <person name="Morin E."/>
            <person name="Murat C."/>
            <person name="Nolan M."/>
            <person name="Ohm R."/>
            <person name="Pangilinan J."/>
            <person name="Pereira M."/>
            <person name="Perotto S."/>
            <person name="Peter M."/>
            <person name="Riley R."/>
            <person name="Sitrit Y."/>
            <person name="Stielow B."/>
            <person name="Szollosi G."/>
            <person name="Zifcakova L."/>
            <person name="Stursova M."/>
            <person name="Spatafora J.W."/>
            <person name="Tedersoo L."/>
            <person name="Vaario L.-M."/>
            <person name="Yamada A."/>
            <person name="Yan M."/>
            <person name="Wang P."/>
            <person name="Xu J."/>
            <person name="Bruns T."/>
            <person name="Baldrian P."/>
            <person name="Vilgalys R."/>
            <person name="Henrissat B."/>
            <person name="Grigoriev I.V."/>
            <person name="Hibbett D."/>
            <person name="Nagy L.G."/>
            <person name="Martin F.M."/>
        </authorList>
    </citation>
    <scope>NUCLEOTIDE SEQUENCE</scope>
    <source>
        <strain evidence="2">BED1</strain>
    </source>
</reference>
<keyword evidence="3" id="KW-1185">Reference proteome</keyword>
<dbReference type="AlphaFoldDB" id="A0AAD4GKN8"/>
<dbReference type="EMBL" id="WHUW01000002">
    <property type="protein sequence ID" value="KAF8450834.1"/>
    <property type="molecule type" value="Genomic_DNA"/>
</dbReference>
<evidence type="ECO:0000313" key="2">
    <source>
        <dbReference type="EMBL" id="KAF8450834.1"/>
    </source>
</evidence>
<protein>
    <submittedName>
        <fullName evidence="2">Uncharacterized protein</fullName>
    </submittedName>
</protein>
<keyword evidence="1" id="KW-0472">Membrane</keyword>
<name>A0AAD4GKN8_BOLED</name>
<keyword evidence="1" id="KW-0812">Transmembrane</keyword>
<proteinExistence type="predicted"/>
<keyword evidence="1" id="KW-1133">Transmembrane helix</keyword>
<gene>
    <name evidence="2" type="ORF">L210DRAFT_842281</name>
</gene>
<evidence type="ECO:0000313" key="3">
    <source>
        <dbReference type="Proteomes" id="UP001194468"/>
    </source>
</evidence>
<comment type="caution">
    <text evidence="2">The sequence shown here is derived from an EMBL/GenBank/DDBJ whole genome shotgun (WGS) entry which is preliminary data.</text>
</comment>
<dbReference type="Proteomes" id="UP001194468">
    <property type="component" value="Unassembled WGS sequence"/>
</dbReference>
<accession>A0AAD4GKN8</accession>
<reference evidence="2" key="2">
    <citation type="journal article" date="2020" name="Nat. Commun.">
        <title>Large-scale genome sequencing of mycorrhizal fungi provides insights into the early evolution of symbiotic traits.</title>
        <authorList>
            <person name="Miyauchi S."/>
            <person name="Kiss E."/>
            <person name="Kuo A."/>
            <person name="Drula E."/>
            <person name="Kohler A."/>
            <person name="Sanchez-Garcia M."/>
            <person name="Morin E."/>
            <person name="Andreopoulos B."/>
            <person name="Barry K.W."/>
            <person name="Bonito G."/>
            <person name="Buee M."/>
            <person name="Carver A."/>
            <person name="Chen C."/>
            <person name="Cichocki N."/>
            <person name="Clum A."/>
            <person name="Culley D."/>
            <person name="Crous P.W."/>
            <person name="Fauchery L."/>
            <person name="Girlanda M."/>
            <person name="Hayes R.D."/>
            <person name="Keri Z."/>
            <person name="LaButti K."/>
            <person name="Lipzen A."/>
            <person name="Lombard V."/>
            <person name="Magnuson J."/>
            <person name="Maillard F."/>
            <person name="Murat C."/>
            <person name="Nolan M."/>
            <person name="Ohm R.A."/>
            <person name="Pangilinan J."/>
            <person name="Pereira M.F."/>
            <person name="Perotto S."/>
            <person name="Peter M."/>
            <person name="Pfister S."/>
            <person name="Riley R."/>
            <person name="Sitrit Y."/>
            <person name="Stielow J.B."/>
            <person name="Szollosi G."/>
            <person name="Zifcakova L."/>
            <person name="Stursova M."/>
            <person name="Spatafora J.W."/>
            <person name="Tedersoo L."/>
            <person name="Vaario L.M."/>
            <person name="Yamada A."/>
            <person name="Yan M."/>
            <person name="Wang P."/>
            <person name="Xu J."/>
            <person name="Bruns T."/>
            <person name="Baldrian P."/>
            <person name="Vilgalys R."/>
            <person name="Dunand C."/>
            <person name="Henrissat B."/>
            <person name="Grigoriev I.V."/>
            <person name="Hibbett D."/>
            <person name="Nagy L.G."/>
            <person name="Martin F.M."/>
        </authorList>
    </citation>
    <scope>NUCLEOTIDE SEQUENCE</scope>
    <source>
        <strain evidence="2">BED1</strain>
    </source>
</reference>
<sequence>MFLQRVLGRQRVYSTSASKPRSGHADFYASLLPAMIPVALLGSAVYMGLHLLQSRLAHEKFLDEARQRICALEQEVDSLHPPLLSK</sequence>
<evidence type="ECO:0000256" key="1">
    <source>
        <dbReference type="SAM" id="Phobius"/>
    </source>
</evidence>
<feature type="transmembrane region" description="Helical" evidence="1">
    <location>
        <begin position="27"/>
        <end position="52"/>
    </location>
</feature>
<organism evidence="2 3">
    <name type="scientific">Boletus edulis BED1</name>
    <dbReference type="NCBI Taxonomy" id="1328754"/>
    <lineage>
        <taxon>Eukaryota</taxon>
        <taxon>Fungi</taxon>
        <taxon>Dikarya</taxon>
        <taxon>Basidiomycota</taxon>
        <taxon>Agaricomycotina</taxon>
        <taxon>Agaricomycetes</taxon>
        <taxon>Agaricomycetidae</taxon>
        <taxon>Boletales</taxon>
        <taxon>Boletineae</taxon>
        <taxon>Boletaceae</taxon>
        <taxon>Boletoideae</taxon>
        <taxon>Boletus</taxon>
    </lineage>
</organism>